<dbReference type="PANTHER" id="PTHR31025:SF27">
    <property type="entry name" value="SI:CH211-193K19.2-RELATED"/>
    <property type="match status" value="1"/>
</dbReference>
<evidence type="ECO:0000313" key="1">
    <source>
        <dbReference type="EMBL" id="KAG7319641.1"/>
    </source>
</evidence>
<gene>
    <name evidence="1" type="ORF">KOW79_016784</name>
</gene>
<feature type="non-terminal residue" evidence="1">
    <location>
        <position position="1"/>
    </location>
</feature>
<keyword evidence="2" id="KW-1185">Reference proteome</keyword>
<dbReference type="Proteomes" id="UP000824219">
    <property type="component" value="Linkage Group LG20"/>
</dbReference>
<dbReference type="OrthoDB" id="8895157at2759"/>
<name>A0A9D3SCQ9_9TELE</name>
<dbReference type="AlphaFoldDB" id="A0A9D3SCQ9"/>
<organism evidence="1 2">
    <name type="scientific">Hemibagrus wyckioides</name>
    <dbReference type="NCBI Taxonomy" id="337641"/>
    <lineage>
        <taxon>Eukaryota</taxon>
        <taxon>Metazoa</taxon>
        <taxon>Chordata</taxon>
        <taxon>Craniata</taxon>
        <taxon>Vertebrata</taxon>
        <taxon>Euteleostomi</taxon>
        <taxon>Actinopterygii</taxon>
        <taxon>Neopterygii</taxon>
        <taxon>Teleostei</taxon>
        <taxon>Ostariophysi</taxon>
        <taxon>Siluriformes</taxon>
        <taxon>Bagridae</taxon>
        <taxon>Hemibagrus</taxon>
    </lineage>
</organism>
<comment type="caution">
    <text evidence="1">The sequence shown here is derived from an EMBL/GenBank/DDBJ whole genome shotgun (WGS) entry which is preliminary data.</text>
</comment>
<evidence type="ECO:0000313" key="2">
    <source>
        <dbReference type="Proteomes" id="UP000824219"/>
    </source>
</evidence>
<protein>
    <submittedName>
        <fullName evidence="1">Uncharacterized protein</fullName>
    </submittedName>
</protein>
<accession>A0A9D3SCQ9</accession>
<sequence length="256" mass="29179">VAEALIMRHPCLQEKGSATGYGGWKTSLKHKLSNYRTHLRKVDCPEVCVNALVHKPDGKCCPAFAIKKPKRGEVAYCPSFPLGESYQSLKKMRAELLSDIKKRNNRETVRSKMEKTFALRRKEIICDAPMIAEVQERWPALFNVMESNAEFKRITTMSLQFQSQLDLHSADLLRVSAKRSGQQGKKLKNMSAMMTVYCEFNRVVEKRLREDLFDALDHLSSGLLDIFRKEKGLVAQLLSELLHQTKDVADKDASYA</sequence>
<dbReference type="EMBL" id="JAHKSW010000020">
    <property type="protein sequence ID" value="KAG7319641.1"/>
    <property type="molecule type" value="Genomic_DNA"/>
</dbReference>
<reference evidence="1 2" key="1">
    <citation type="submission" date="2021-06" db="EMBL/GenBank/DDBJ databases">
        <title>Chromosome-level genome assembly of the red-tail catfish (Hemibagrus wyckioides).</title>
        <authorList>
            <person name="Shao F."/>
        </authorList>
    </citation>
    <scope>NUCLEOTIDE SEQUENCE [LARGE SCALE GENOMIC DNA]</scope>
    <source>
        <strain evidence="1">EC202008001</strain>
        <tissue evidence="1">Blood</tissue>
    </source>
</reference>
<proteinExistence type="predicted"/>
<dbReference type="PANTHER" id="PTHR31025">
    <property type="entry name" value="SI:CH211-196P9.1-RELATED"/>
    <property type="match status" value="1"/>
</dbReference>